<organism evidence="2 3">
    <name type="scientific">Polaromonas jejuensis</name>
    <dbReference type="NCBI Taxonomy" id="457502"/>
    <lineage>
        <taxon>Bacteria</taxon>
        <taxon>Pseudomonadati</taxon>
        <taxon>Pseudomonadota</taxon>
        <taxon>Betaproteobacteria</taxon>
        <taxon>Burkholderiales</taxon>
        <taxon>Comamonadaceae</taxon>
        <taxon>Polaromonas</taxon>
    </lineage>
</organism>
<dbReference type="Pfam" id="PF10116">
    <property type="entry name" value="Host_attach"/>
    <property type="match status" value="1"/>
</dbReference>
<accession>A0ABW0QCU4</accession>
<dbReference type="RefSeq" id="WP_068836026.1">
    <property type="nucleotide sequence ID" value="NZ_JBHSMX010000022.1"/>
</dbReference>
<dbReference type="Proteomes" id="UP001596084">
    <property type="component" value="Unassembled WGS sequence"/>
</dbReference>
<protein>
    <submittedName>
        <fullName evidence="2">Host attachment protein</fullName>
    </submittedName>
</protein>
<feature type="region of interest" description="Disordered" evidence="1">
    <location>
        <begin position="33"/>
        <end position="66"/>
    </location>
</feature>
<name>A0ABW0QCU4_9BURK</name>
<dbReference type="InterPro" id="IPR019291">
    <property type="entry name" value="Host_attachment_protein"/>
</dbReference>
<gene>
    <name evidence="2" type="ORF">ACFPP7_14095</name>
</gene>
<keyword evidence="3" id="KW-1185">Reference proteome</keyword>
<comment type="caution">
    <text evidence="2">The sequence shown here is derived from an EMBL/GenBank/DDBJ whole genome shotgun (WGS) entry which is preliminary data.</text>
</comment>
<evidence type="ECO:0000313" key="3">
    <source>
        <dbReference type="Proteomes" id="UP001596084"/>
    </source>
</evidence>
<feature type="compositionally biased region" description="Basic and acidic residues" evidence="1">
    <location>
        <begin position="33"/>
        <end position="51"/>
    </location>
</feature>
<evidence type="ECO:0000256" key="1">
    <source>
        <dbReference type="SAM" id="MobiDB-lite"/>
    </source>
</evidence>
<reference evidence="3" key="1">
    <citation type="journal article" date="2019" name="Int. J. Syst. Evol. Microbiol.">
        <title>The Global Catalogue of Microorganisms (GCM) 10K type strain sequencing project: providing services to taxonomists for standard genome sequencing and annotation.</title>
        <authorList>
            <consortium name="The Broad Institute Genomics Platform"/>
            <consortium name="The Broad Institute Genome Sequencing Center for Infectious Disease"/>
            <person name="Wu L."/>
            <person name="Ma J."/>
        </authorList>
    </citation>
    <scope>NUCLEOTIDE SEQUENCE [LARGE SCALE GENOMIC DNA]</scope>
    <source>
        <strain evidence="3">CGMCC 4.7277</strain>
    </source>
</reference>
<dbReference type="EMBL" id="JBHSMX010000022">
    <property type="protein sequence ID" value="MFC5522034.1"/>
    <property type="molecule type" value="Genomic_DNA"/>
</dbReference>
<sequence>MANTTWILVANASLAKIYANHGPKKGLTLLKETEHPESRKKNADLVTDRPGHMQGVGNGHGARQPQTEPKLNAAQHFAQELAREFNHGRSTNQFERAILVAPPSFMGLINDKLDGHTANLVSDRFEKDYTKASEKELAGHLQSCIYL</sequence>
<proteinExistence type="predicted"/>
<evidence type="ECO:0000313" key="2">
    <source>
        <dbReference type="EMBL" id="MFC5522034.1"/>
    </source>
</evidence>